<evidence type="ECO:0000256" key="15">
    <source>
        <dbReference type="SAM" id="MobiDB-lite"/>
    </source>
</evidence>
<comment type="subunit">
    <text evidence="12">Interacts with ARAC5 and ARAC10.</text>
</comment>
<feature type="region of interest" description="Disordered" evidence="15">
    <location>
        <begin position="1"/>
        <end position="72"/>
    </location>
</feature>
<feature type="compositionally biased region" description="Basic and acidic residues" evidence="15">
    <location>
        <begin position="1"/>
        <end position="19"/>
    </location>
</feature>
<evidence type="ECO:0000256" key="2">
    <source>
        <dbReference type="ARBA" id="ARBA00012513"/>
    </source>
</evidence>
<gene>
    <name evidence="17" type="ORF">TAV2_LOCUS4962</name>
</gene>
<dbReference type="PANTHER" id="PTHR47987:SF7">
    <property type="entry name" value="PROTEIN KINASE SUPERFAMILY PROTEIN"/>
    <property type="match status" value="1"/>
</dbReference>
<reference evidence="17 18" key="1">
    <citation type="submission" date="2022-03" db="EMBL/GenBank/DDBJ databases">
        <authorList>
            <person name="Nunn A."/>
            <person name="Chopra R."/>
            <person name="Nunn A."/>
            <person name="Contreras Garrido A."/>
        </authorList>
    </citation>
    <scope>NUCLEOTIDE SEQUENCE [LARGE SCALE GENOMIC DNA]</scope>
</reference>
<protein>
    <recommendedName>
        <fullName evidence="2">non-specific serine/threonine protein kinase</fullName>
        <ecNumber evidence="2">2.7.11.1</ecNumber>
    </recommendedName>
</protein>
<feature type="domain" description="Protein kinase" evidence="16">
    <location>
        <begin position="148"/>
        <end position="422"/>
    </location>
</feature>
<dbReference type="InterPro" id="IPR011009">
    <property type="entry name" value="Kinase-like_dom_sf"/>
</dbReference>
<keyword evidence="6" id="KW-0808">Transferase</keyword>
<comment type="similarity">
    <text evidence="14">Belongs to the protein kinase superfamily.</text>
</comment>
<dbReference type="GO" id="GO:0005524">
    <property type="term" value="F:ATP binding"/>
    <property type="evidence" value="ECO:0007669"/>
    <property type="project" value="UniProtKB-UniRule"/>
</dbReference>
<organism evidence="17 18">
    <name type="scientific">Thlaspi arvense</name>
    <name type="common">Field penny-cress</name>
    <dbReference type="NCBI Taxonomy" id="13288"/>
    <lineage>
        <taxon>Eukaryota</taxon>
        <taxon>Viridiplantae</taxon>
        <taxon>Streptophyta</taxon>
        <taxon>Embryophyta</taxon>
        <taxon>Tracheophyta</taxon>
        <taxon>Spermatophyta</taxon>
        <taxon>Magnoliopsida</taxon>
        <taxon>eudicotyledons</taxon>
        <taxon>Gunneridae</taxon>
        <taxon>Pentapetalae</taxon>
        <taxon>rosids</taxon>
        <taxon>malvids</taxon>
        <taxon>Brassicales</taxon>
        <taxon>Brassicaceae</taxon>
        <taxon>Thlaspideae</taxon>
        <taxon>Thlaspi</taxon>
    </lineage>
</organism>
<dbReference type="PROSITE" id="PS50011">
    <property type="entry name" value="PROTEIN_KINASE_DOM"/>
    <property type="match status" value="1"/>
</dbReference>
<comment type="catalytic activity">
    <reaction evidence="11">
        <text>L-seryl-[protein] + ATP = O-phospho-L-seryl-[protein] + ADP + H(+)</text>
        <dbReference type="Rhea" id="RHEA:17989"/>
        <dbReference type="Rhea" id="RHEA-COMP:9863"/>
        <dbReference type="Rhea" id="RHEA-COMP:11604"/>
        <dbReference type="ChEBI" id="CHEBI:15378"/>
        <dbReference type="ChEBI" id="CHEBI:29999"/>
        <dbReference type="ChEBI" id="CHEBI:30616"/>
        <dbReference type="ChEBI" id="CHEBI:83421"/>
        <dbReference type="ChEBI" id="CHEBI:456216"/>
        <dbReference type="EC" id="2.7.11.1"/>
    </reaction>
</comment>
<dbReference type="FunFam" id="1.10.510.10:FF:000335">
    <property type="entry name" value="receptor-like cytosolic serine/threonine-protein kinase RBK2"/>
    <property type="match status" value="1"/>
</dbReference>
<evidence type="ECO:0000256" key="10">
    <source>
        <dbReference type="ARBA" id="ARBA00047899"/>
    </source>
</evidence>
<dbReference type="Proteomes" id="UP000836841">
    <property type="component" value="Chromosome 2"/>
</dbReference>
<dbReference type="InterPro" id="IPR008271">
    <property type="entry name" value="Ser/Thr_kinase_AS"/>
</dbReference>
<evidence type="ECO:0000256" key="9">
    <source>
        <dbReference type="ARBA" id="ARBA00022840"/>
    </source>
</evidence>
<keyword evidence="9 13" id="KW-0067">ATP-binding</keyword>
<dbReference type="SUPFAM" id="SSF56112">
    <property type="entry name" value="Protein kinase-like (PK-like)"/>
    <property type="match status" value="1"/>
</dbReference>
<evidence type="ECO:0000256" key="8">
    <source>
        <dbReference type="ARBA" id="ARBA00022777"/>
    </source>
</evidence>
<dbReference type="InterPro" id="IPR001245">
    <property type="entry name" value="Ser-Thr/Tyr_kinase_cat_dom"/>
</dbReference>
<dbReference type="GO" id="GO:0005737">
    <property type="term" value="C:cytoplasm"/>
    <property type="evidence" value="ECO:0007669"/>
    <property type="project" value="UniProtKB-SubCell"/>
</dbReference>
<dbReference type="EC" id="2.7.11.1" evidence="2"/>
<keyword evidence="5" id="KW-0597">Phosphoprotein</keyword>
<evidence type="ECO:0000256" key="14">
    <source>
        <dbReference type="RuleBase" id="RU000304"/>
    </source>
</evidence>
<evidence type="ECO:0000256" key="3">
    <source>
        <dbReference type="ARBA" id="ARBA00022490"/>
    </source>
</evidence>
<evidence type="ECO:0000313" key="18">
    <source>
        <dbReference type="Proteomes" id="UP000836841"/>
    </source>
</evidence>
<evidence type="ECO:0000313" key="17">
    <source>
        <dbReference type="EMBL" id="CAH2043329.1"/>
    </source>
</evidence>
<dbReference type="CDD" id="cd14066">
    <property type="entry name" value="STKc_IRAK"/>
    <property type="match status" value="1"/>
</dbReference>
<dbReference type="SMART" id="SM00220">
    <property type="entry name" value="S_TKc"/>
    <property type="match status" value="1"/>
</dbReference>
<dbReference type="PROSITE" id="PS00108">
    <property type="entry name" value="PROTEIN_KINASE_ST"/>
    <property type="match status" value="1"/>
</dbReference>
<dbReference type="GO" id="GO:0004674">
    <property type="term" value="F:protein serine/threonine kinase activity"/>
    <property type="evidence" value="ECO:0007669"/>
    <property type="project" value="UniProtKB-KW"/>
</dbReference>
<evidence type="ECO:0000259" key="16">
    <source>
        <dbReference type="PROSITE" id="PS50011"/>
    </source>
</evidence>
<evidence type="ECO:0000256" key="11">
    <source>
        <dbReference type="ARBA" id="ARBA00048679"/>
    </source>
</evidence>
<evidence type="ECO:0000256" key="12">
    <source>
        <dbReference type="ARBA" id="ARBA00063228"/>
    </source>
</evidence>
<keyword evidence="8" id="KW-0418">Kinase</keyword>
<dbReference type="FunFam" id="3.30.200.20:FF:000558">
    <property type="entry name" value="Receptor-like cytosolic serine/threonine-protein kinase RBK1"/>
    <property type="match status" value="1"/>
</dbReference>
<proteinExistence type="inferred from homology"/>
<dbReference type="InterPro" id="IPR046958">
    <property type="entry name" value="RBK1/2/STUNTED"/>
</dbReference>
<keyword evidence="4 14" id="KW-0723">Serine/threonine-protein kinase</keyword>
<evidence type="ECO:0000256" key="6">
    <source>
        <dbReference type="ARBA" id="ARBA00022679"/>
    </source>
</evidence>
<dbReference type="InterPro" id="IPR017441">
    <property type="entry name" value="Protein_kinase_ATP_BS"/>
</dbReference>
<dbReference type="AlphaFoldDB" id="A0AAU9RLU2"/>
<dbReference type="Gene3D" id="3.30.200.20">
    <property type="entry name" value="Phosphorylase Kinase, domain 1"/>
    <property type="match status" value="1"/>
</dbReference>
<evidence type="ECO:0000256" key="13">
    <source>
        <dbReference type="PROSITE-ProRule" id="PRU10141"/>
    </source>
</evidence>
<keyword evidence="7 13" id="KW-0547">Nucleotide-binding</keyword>
<keyword evidence="18" id="KW-1185">Reference proteome</keyword>
<evidence type="ECO:0000256" key="4">
    <source>
        <dbReference type="ARBA" id="ARBA00022527"/>
    </source>
</evidence>
<evidence type="ECO:0000256" key="1">
    <source>
        <dbReference type="ARBA" id="ARBA00004496"/>
    </source>
</evidence>
<comment type="subcellular location">
    <subcellularLocation>
        <location evidence="1">Cytoplasm</location>
    </subcellularLocation>
</comment>
<dbReference type="EMBL" id="OU466858">
    <property type="protein sequence ID" value="CAH2043329.1"/>
    <property type="molecule type" value="Genomic_DNA"/>
</dbReference>
<dbReference type="InterPro" id="IPR000719">
    <property type="entry name" value="Prot_kinase_dom"/>
</dbReference>
<sequence length="463" mass="52173">MAVEEMEKQIKGSHEKSETENNDLGIEDPSPRCVLEIPVTSSDSDNSSSSSSCSSCSPDKSSSPLSTAPTNGRQWNKMIESIKKKSIRRFSVIPLLASYELTRKNMRRKQPKLSPASENEIDCDQILIAKPSWRNFTYEELVAATDSFNPENMIGKGGHAEVYKGVLPDGETVAIKKLTRHAKEEEERVSDFLSELGIIAHVNHPNAARLRGFSSDRGLHFVLEYSPHGSLSSLLFGSDECLDWKKRYKVALGIADGLSYLHNDCPRRIIHRDIKASNILLSQDYEAQISDFGLAKWLPENWPHHIVFPIEGTFGYLAPEYFMHGIVDEKTDVFAFGVLLLEIITGRRAVDTASRQSIVMWAKPLLEKNSVQEIVDPKLEGDFDETEMKRVMQTASMCIHHVANMRPDMNRLAQLLRGDDRLAELQQKPCGARTVSLDDCDLQDHTSSSYLNDLTRHRQLLME</sequence>
<evidence type="ECO:0000256" key="5">
    <source>
        <dbReference type="ARBA" id="ARBA00022553"/>
    </source>
</evidence>
<accession>A0AAU9RLU2</accession>
<dbReference type="PROSITE" id="PS00107">
    <property type="entry name" value="PROTEIN_KINASE_ATP"/>
    <property type="match status" value="1"/>
</dbReference>
<dbReference type="Gene3D" id="1.10.510.10">
    <property type="entry name" value="Transferase(Phosphotransferase) domain 1"/>
    <property type="match status" value="1"/>
</dbReference>
<keyword evidence="3" id="KW-0963">Cytoplasm</keyword>
<dbReference type="PANTHER" id="PTHR47987">
    <property type="entry name" value="OS08G0249100 PROTEIN"/>
    <property type="match status" value="1"/>
</dbReference>
<feature type="binding site" evidence="13">
    <location>
        <position position="177"/>
    </location>
    <ligand>
        <name>ATP</name>
        <dbReference type="ChEBI" id="CHEBI:30616"/>
    </ligand>
</feature>
<evidence type="ECO:0000256" key="7">
    <source>
        <dbReference type="ARBA" id="ARBA00022741"/>
    </source>
</evidence>
<feature type="compositionally biased region" description="Low complexity" evidence="15">
    <location>
        <begin position="41"/>
        <end position="66"/>
    </location>
</feature>
<comment type="catalytic activity">
    <reaction evidence="10">
        <text>L-threonyl-[protein] + ATP = O-phospho-L-threonyl-[protein] + ADP + H(+)</text>
        <dbReference type="Rhea" id="RHEA:46608"/>
        <dbReference type="Rhea" id="RHEA-COMP:11060"/>
        <dbReference type="Rhea" id="RHEA-COMP:11605"/>
        <dbReference type="ChEBI" id="CHEBI:15378"/>
        <dbReference type="ChEBI" id="CHEBI:30013"/>
        <dbReference type="ChEBI" id="CHEBI:30616"/>
        <dbReference type="ChEBI" id="CHEBI:61977"/>
        <dbReference type="ChEBI" id="CHEBI:456216"/>
        <dbReference type="EC" id="2.7.11.1"/>
    </reaction>
</comment>
<dbReference type="GO" id="GO:0051020">
    <property type="term" value="F:GTPase binding"/>
    <property type="evidence" value="ECO:0007669"/>
    <property type="project" value="UniProtKB-ARBA"/>
</dbReference>
<dbReference type="Pfam" id="PF07714">
    <property type="entry name" value="PK_Tyr_Ser-Thr"/>
    <property type="match status" value="1"/>
</dbReference>
<name>A0AAU9RLU2_THLAR</name>